<protein>
    <submittedName>
        <fullName evidence="2">Uncharacterized protein</fullName>
    </submittedName>
</protein>
<dbReference type="Proteomes" id="UP000319801">
    <property type="component" value="Unassembled WGS sequence"/>
</dbReference>
<accession>A0A556V8Y3</accession>
<comment type="caution">
    <text evidence="2">The sequence shown here is derived from an EMBL/GenBank/DDBJ whole genome shotgun (WGS) entry which is preliminary data.</text>
</comment>
<evidence type="ECO:0000313" key="3">
    <source>
        <dbReference type="Proteomes" id="UP000319801"/>
    </source>
</evidence>
<organism evidence="2 3">
    <name type="scientific">Bagarius yarrelli</name>
    <name type="common">Goonch</name>
    <name type="synonym">Bagrus yarrelli</name>
    <dbReference type="NCBI Taxonomy" id="175774"/>
    <lineage>
        <taxon>Eukaryota</taxon>
        <taxon>Metazoa</taxon>
        <taxon>Chordata</taxon>
        <taxon>Craniata</taxon>
        <taxon>Vertebrata</taxon>
        <taxon>Euteleostomi</taxon>
        <taxon>Actinopterygii</taxon>
        <taxon>Neopterygii</taxon>
        <taxon>Teleostei</taxon>
        <taxon>Ostariophysi</taxon>
        <taxon>Siluriformes</taxon>
        <taxon>Sisoridae</taxon>
        <taxon>Sisorinae</taxon>
        <taxon>Bagarius</taxon>
    </lineage>
</organism>
<reference evidence="2 3" key="1">
    <citation type="journal article" date="2019" name="Genome Biol. Evol.">
        <title>Whole-Genome Sequencing of the Giant Devil Catfish, Bagarius yarrelli.</title>
        <authorList>
            <person name="Jiang W."/>
            <person name="Lv Y."/>
            <person name="Cheng L."/>
            <person name="Yang K."/>
            <person name="Chao B."/>
            <person name="Wang X."/>
            <person name="Li Y."/>
            <person name="Pan X."/>
            <person name="You X."/>
            <person name="Zhang Y."/>
            <person name="Yang J."/>
            <person name="Li J."/>
            <person name="Zhang X."/>
            <person name="Liu S."/>
            <person name="Sun C."/>
            <person name="Yang J."/>
            <person name="Shi Q."/>
        </authorList>
    </citation>
    <scope>NUCLEOTIDE SEQUENCE [LARGE SCALE GENOMIC DNA]</scope>
    <source>
        <strain evidence="2">JWS20170419001</strain>
        <tissue evidence="2">Muscle</tissue>
    </source>
</reference>
<evidence type="ECO:0000313" key="2">
    <source>
        <dbReference type="EMBL" id="TTA83858.1"/>
    </source>
</evidence>
<feature type="region of interest" description="Disordered" evidence="1">
    <location>
        <begin position="37"/>
        <end position="56"/>
    </location>
</feature>
<dbReference type="AlphaFoldDB" id="A0A556V8Y3"/>
<proteinExistence type="predicted"/>
<evidence type="ECO:0000256" key="1">
    <source>
        <dbReference type="SAM" id="MobiDB-lite"/>
    </source>
</evidence>
<dbReference type="EMBL" id="VCAZ01000164">
    <property type="protein sequence ID" value="TTA83858.1"/>
    <property type="molecule type" value="Genomic_DNA"/>
</dbReference>
<name>A0A556V8Y3_BAGYA</name>
<gene>
    <name evidence="2" type="ORF">Baya_14354</name>
</gene>
<keyword evidence="3" id="KW-1185">Reference proteome</keyword>
<sequence>MKVEEKGGGRKQVTTSCHATSQYANVYQNEDVLRDKVPLQSSGQRERNHQRRGTKGQEAYALVSVRLGLHACVTQPDRKSSNNLPLAVSIIKIVTMETIFWDQIPDSKVQD</sequence>